<organism evidence="1 2">
    <name type="scientific">Mortierella alpina</name>
    <name type="common">Oleaginous fungus</name>
    <name type="synonym">Mortierella renispora</name>
    <dbReference type="NCBI Taxonomy" id="64518"/>
    <lineage>
        <taxon>Eukaryota</taxon>
        <taxon>Fungi</taxon>
        <taxon>Fungi incertae sedis</taxon>
        <taxon>Mucoromycota</taxon>
        <taxon>Mortierellomycotina</taxon>
        <taxon>Mortierellomycetes</taxon>
        <taxon>Mortierellales</taxon>
        <taxon>Mortierellaceae</taxon>
        <taxon>Mortierella</taxon>
    </lineage>
</organism>
<dbReference type="AlphaFoldDB" id="A0A9P6M712"/>
<evidence type="ECO:0000313" key="1">
    <source>
        <dbReference type="EMBL" id="KAF9968191.1"/>
    </source>
</evidence>
<reference evidence="1" key="1">
    <citation type="journal article" date="2020" name="Fungal Divers.">
        <title>Resolving the Mortierellaceae phylogeny through synthesis of multi-gene phylogenetics and phylogenomics.</title>
        <authorList>
            <person name="Vandepol N."/>
            <person name="Liber J."/>
            <person name="Desiro A."/>
            <person name="Na H."/>
            <person name="Kennedy M."/>
            <person name="Barry K."/>
            <person name="Grigoriev I.V."/>
            <person name="Miller A.N."/>
            <person name="O'Donnell K."/>
            <person name="Stajich J.E."/>
            <person name="Bonito G."/>
        </authorList>
    </citation>
    <scope>NUCLEOTIDE SEQUENCE</scope>
    <source>
        <strain evidence="1">CK1249</strain>
    </source>
</reference>
<dbReference type="EMBL" id="JAAAHY010000033">
    <property type="protein sequence ID" value="KAF9968191.1"/>
    <property type="molecule type" value="Genomic_DNA"/>
</dbReference>
<protein>
    <submittedName>
        <fullName evidence="1">Uncharacterized protein</fullName>
    </submittedName>
</protein>
<dbReference type="Proteomes" id="UP000738359">
    <property type="component" value="Unassembled WGS sequence"/>
</dbReference>
<name>A0A9P6M712_MORAP</name>
<evidence type="ECO:0000313" key="2">
    <source>
        <dbReference type="Proteomes" id="UP000738359"/>
    </source>
</evidence>
<gene>
    <name evidence="1" type="ORF">BGZ70_006014</name>
</gene>
<keyword evidence="2" id="KW-1185">Reference proteome</keyword>
<dbReference type="OrthoDB" id="2443040at2759"/>
<proteinExistence type="predicted"/>
<sequence>MSVTQDSLLDATFVEQIVAHQDKGSLTEILSGDYFVEYSPPANSNPISIRVERPLFEITLRGWMVGQAGPEDSTMDRSEIEEDDATFTALDGSDAFLELLMARWVSLEQKSSQASSETTLPERDIRRVLWAQSNYIYRSADPTQLLLRKRLAFLLGAASTRGNNLLVRMICDSFVSAEQLRRPSMEASKSSSLPPSATASLLAGTVVTESDLLLLDALSERFAACLRELQELCFDCKQNSQAKSGLQVQLESILDKYAPVLCLNQPVMADMVCAMGICMGKDDRRLWTSLIQAVLSRASHGLHRATTRISSAPILTRLRDIAEVMDVLSLDFTLNTFLVAD</sequence>
<comment type="caution">
    <text evidence="1">The sequence shown here is derived from an EMBL/GenBank/DDBJ whole genome shotgun (WGS) entry which is preliminary data.</text>
</comment>
<accession>A0A9P6M712</accession>